<accession>A0A3G2T812</accession>
<dbReference type="RefSeq" id="WP_087552138.1">
    <property type="nucleotide sequence ID" value="NZ_CP033133.1"/>
</dbReference>
<organism evidence="2 3">
    <name type="scientific">Acinetobacter wuhouensis</name>
    <dbReference type="NCBI Taxonomy" id="1879050"/>
    <lineage>
        <taxon>Bacteria</taxon>
        <taxon>Pseudomonadati</taxon>
        <taxon>Pseudomonadota</taxon>
        <taxon>Gammaproteobacteria</taxon>
        <taxon>Moraxellales</taxon>
        <taxon>Moraxellaceae</taxon>
        <taxon>Acinetobacter</taxon>
    </lineage>
</organism>
<proteinExistence type="predicted"/>
<reference evidence="2 3" key="1">
    <citation type="submission" date="2018-10" db="EMBL/GenBank/DDBJ databases">
        <title>The complete genome of Acinetobacter wuhouensis strain WCHAW010062.</title>
        <authorList>
            <person name="Hu Y."/>
            <person name="Long H."/>
            <person name="Feng Y."/>
            <person name="Zong Z."/>
        </authorList>
    </citation>
    <scope>NUCLEOTIDE SEQUENCE [LARGE SCALE GENOMIC DNA]</scope>
    <source>
        <strain evidence="2 3">WCHAW010062</strain>
    </source>
</reference>
<gene>
    <name evidence="2" type="ORF">CDG68_03665</name>
</gene>
<dbReference type="Proteomes" id="UP000279962">
    <property type="component" value="Chromosome"/>
</dbReference>
<name>A0A3G2T812_9GAMM</name>
<dbReference type="EMBL" id="CP033133">
    <property type="protein sequence ID" value="AYO56215.1"/>
    <property type="molecule type" value="Genomic_DNA"/>
</dbReference>
<evidence type="ECO:0000313" key="2">
    <source>
        <dbReference type="EMBL" id="AYO56215.1"/>
    </source>
</evidence>
<evidence type="ECO:0000256" key="1">
    <source>
        <dbReference type="SAM" id="SignalP"/>
    </source>
</evidence>
<dbReference type="AlphaFoldDB" id="A0A3G2T812"/>
<evidence type="ECO:0008006" key="4">
    <source>
        <dbReference type="Google" id="ProtNLM"/>
    </source>
</evidence>
<sequence length="137" mass="14480">MSSLKMNAVKLATATIATLILSACATTVKPTYVSPTQYQAMNCAQISAEFNRIQQYINNGVTPAKRTGVGVGLGLGGGWGSGGFGWGIGPSISVNMGQSSNTKNTELSRLYGEQDALSQAAQFKNCPYVPKRQEVKK</sequence>
<keyword evidence="1" id="KW-0732">Signal</keyword>
<feature type="chain" id="PRO_5018097642" description="Lipoprotein" evidence="1">
    <location>
        <begin position="26"/>
        <end position="137"/>
    </location>
</feature>
<protein>
    <recommendedName>
        <fullName evidence="4">Lipoprotein</fullName>
    </recommendedName>
</protein>
<feature type="signal peptide" evidence="1">
    <location>
        <begin position="1"/>
        <end position="25"/>
    </location>
</feature>
<dbReference type="PROSITE" id="PS51257">
    <property type="entry name" value="PROKAR_LIPOPROTEIN"/>
    <property type="match status" value="1"/>
</dbReference>
<evidence type="ECO:0000313" key="3">
    <source>
        <dbReference type="Proteomes" id="UP000279962"/>
    </source>
</evidence>